<gene>
    <name evidence="3" type="ORF">V6N12_031687</name>
</gene>
<evidence type="ECO:0000313" key="3">
    <source>
        <dbReference type="EMBL" id="KAK8547550.1"/>
    </source>
</evidence>
<accession>A0ABR2DWU4</accession>
<keyword evidence="4" id="KW-1185">Reference proteome</keyword>
<keyword evidence="1" id="KW-0863">Zinc-finger</keyword>
<feature type="domain" description="SWIM-type" evidence="2">
    <location>
        <begin position="100"/>
        <end position="132"/>
    </location>
</feature>
<keyword evidence="1" id="KW-0862">Zinc</keyword>
<keyword evidence="1" id="KW-0479">Metal-binding</keyword>
<evidence type="ECO:0000259" key="2">
    <source>
        <dbReference type="PROSITE" id="PS50966"/>
    </source>
</evidence>
<organism evidence="3 4">
    <name type="scientific">Hibiscus sabdariffa</name>
    <name type="common">roselle</name>
    <dbReference type="NCBI Taxonomy" id="183260"/>
    <lineage>
        <taxon>Eukaryota</taxon>
        <taxon>Viridiplantae</taxon>
        <taxon>Streptophyta</taxon>
        <taxon>Embryophyta</taxon>
        <taxon>Tracheophyta</taxon>
        <taxon>Spermatophyta</taxon>
        <taxon>Magnoliopsida</taxon>
        <taxon>eudicotyledons</taxon>
        <taxon>Gunneridae</taxon>
        <taxon>Pentapetalae</taxon>
        <taxon>rosids</taxon>
        <taxon>malvids</taxon>
        <taxon>Malvales</taxon>
        <taxon>Malvaceae</taxon>
        <taxon>Malvoideae</taxon>
        <taxon>Hibiscus</taxon>
    </lineage>
</organism>
<dbReference type="InterPro" id="IPR007527">
    <property type="entry name" value="Znf_SWIM"/>
</dbReference>
<name>A0ABR2DWU4_9ROSI</name>
<evidence type="ECO:0000313" key="4">
    <source>
        <dbReference type="Proteomes" id="UP001472677"/>
    </source>
</evidence>
<dbReference type="Proteomes" id="UP001472677">
    <property type="component" value="Unassembled WGS sequence"/>
</dbReference>
<dbReference type="PROSITE" id="PS50966">
    <property type="entry name" value="ZF_SWIM"/>
    <property type="match status" value="1"/>
</dbReference>
<comment type="caution">
    <text evidence="3">The sequence shown here is derived from an EMBL/GenBank/DDBJ whole genome shotgun (WGS) entry which is preliminary data.</text>
</comment>
<sequence length="202" mass="23157">MTTNLAEAINSSLKGTHHLPITYVVKATYYRLATLFAKLGKDEMDWITTGHIFKPELQELFHTSAAHANAMGVICFSLQQNQFQVSKYSRPLEGIVQNNYVVDLRHRTCDCGIFQTFKYPCKHIFAACASVHFDIMTLLDPIYRLQTIFKVYRNEFPPIGNERDPYMIDNKVKILPDPSLRCDPSGRPHSTRIQCAKDMIAR</sequence>
<protein>
    <recommendedName>
        <fullName evidence="2">SWIM-type domain-containing protein</fullName>
    </recommendedName>
</protein>
<reference evidence="3 4" key="1">
    <citation type="journal article" date="2024" name="G3 (Bethesda)">
        <title>Genome assembly of Hibiscus sabdariffa L. provides insights into metabolisms of medicinal natural products.</title>
        <authorList>
            <person name="Kim T."/>
        </authorList>
    </citation>
    <scope>NUCLEOTIDE SEQUENCE [LARGE SCALE GENOMIC DNA]</scope>
    <source>
        <strain evidence="3">TK-2024</strain>
        <tissue evidence="3">Old leaves</tissue>
    </source>
</reference>
<proteinExistence type="predicted"/>
<dbReference type="EMBL" id="JBBPBM010000022">
    <property type="protein sequence ID" value="KAK8547550.1"/>
    <property type="molecule type" value="Genomic_DNA"/>
</dbReference>
<dbReference type="Pfam" id="PF04434">
    <property type="entry name" value="SWIM"/>
    <property type="match status" value="1"/>
</dbReference>
<evidence type="ECO:0000256" key="1">
    <source>
        <dbReference type="PROSITE-ProRule" id="PRU00325"/>
    </source>
</evidence>